<dbReference type="Proteomes" id="UP001271789">
    <property type="component" value="Unassembled WGS sequence"/>
</dbReference>
<dbReference type="Pfam" id="PF05656">
    <property type="entry name" value="DUF805"/>
    <property type="match status" value="1"/>
</dbReference>
<reference evidence="2" key="1">
    <citation type="submission" date="2023-06" db="EMBL/GenBank/DDBJ databases">
        <title>Genome sequence of Methanosarcinaceae archaeon Ag5.</title>
        <authorList>
            <person name="Protasov E."/>
            <person name="Platt K."/>
            <person name="Poehlein A."/>
            <person name="Daniel R."/>
            <person name="Brune A."/>
        </authorList>
    </citation>
    <scope>NUCLEOTIDE SEQUENCE</scope>
    <source>
        <strain evidence="2">Ag5</strain>
    </source>
</reference>
<dbReference type="AlphaFoldDB" id="A0AAE4SF03"/>
<evidence type="ECO:0000313" key="2">
    <source>
        <dbReference type="EMBL" id="MDV0446845.1"/>
    </source>
</evidence>
<keyword evidence="3" id="KW-1185">Reference proteome</keyword>
<protein>
    <recommendedName>
        <fullName evidence="4">DUF805 domain-containing protein</fullName>
    </recommendedName>
</protein>
<accession>A0AAE4SF03</accession>
<evidence type="ECO:0000313" key="3">
    <source>
        <dbReference type="Proteomes" id="UP001271789"/>
    </source>
</evidence>
<sequence length="152" mass="17924">MFMHSIMNIFSYQGRLNRAPYIFLTIGCWLLAIFNYFAFYYFFLLFWKDLYFSYWNLLLLAVFLIYVLFLILLSIFNYSQTVRRLHDLNGSGWLWILKPTLLIPGLNYVTVFAVILLDICLCLFEGSVGPNHYGEDPKGRKGKVSEKQLSED</sequence>
<name>A0AAE4SF03_9EURY</name>
<feature type="transmembrane region" description="Helical" evidence="1">
    <location>
        <begin position="96"/>
        <end position="117"/>
    </location>
</feature>
<proteinExistence type="predicted"/>
<dbReference type="PANTHER" id="PTHR34980">
    <property type="entry name" value="INNER MEMBRANE PROTEIN-RELATED-RELATED"/>
    <property type="match status" value="1"/>
</dbReference>
<keyword evidence="1" id="KW-0472">Membrane</keyword>
<gene>
    <name evidence="2" type="ORF">MsAg5_07040</name>
</gene>
<evidence type="ECO:0000256" key="1">
    <source>
        <dbReference type="SAM" id="Phobius"/>
    </source>
</evidence>
<dbReference type="EMBL" id="JAWDKD010000013">
    <property type="protein sequence ID" value="MDV0446845.1"/>
    <property type="molecule type" value="Genomic_DNA"/>
</dbReference>
<feature type="transmembrane region" description="Helical" evidence="1">
    <location>
        <begin position="54"/>
        <end position="76"/>
    </location>
</feature>
<evidence type="ECO:0008006" key="4">
    <source>
        <dbReference type="Google" id="ProtNLM"/>
    </source>
</evidence>
<dbReference type="InterPro" id="IPR008523">
    <property type="entry name" value="DUF805"/>
</dbReference>
<organism evidence="2 3">
    <name type="scientific">Methanolapillus africanus</name>
    <dbReference type="NCBI Taxonomy" id="3028297"/>
    <lineage>
        <taxon>Archaea</taxon>
        <taxon>Methanobacteriati</taxon>
        <taxon>Methanobacteriota</taxon>
        <taxon>Stenosarchaea group</taxon>
        <taxon>Methanomicrobia</taxon>
        <taxon>Methanosarcinales</taxon>
        <taxon>Methanosarcinaceae</taxon>
        <taxon>Methanolapillus</taxon>
    </lineage>
</organism>
<feature type="transmembrane region" description="Helical" evidence="1">
    <location>
        <begin position="21"/>
        <end position="42"/>
    </location>
</feature>
<dbReference type="GO" id="GO:0005886">
    <property type="term" value="C:plasma membrane"/>
    <property type="evidence" value="ECO:0007669"/>
    <property type="project" value="TreeGrafter"/>
</dbReference>
<comment type="caution">
    <text evidence="2">The sequence shown here is derived from an EMBL/GenBank/DDBJ whole genome shotgun (WGS) entry which is preliminary data.</text>
</comment>
<keyword evidence="1" id="KW-0812">Transmembrane</keyword>
<keyword evidence="1" id="KW-1133">Transmembrane helix</keyword>